<dbReference type="OrthoDB" id="9803895at2"/>
<dbReference type="EMBL" id="QENZ01000003">
    <property type="protein sequence ID" value="PVX52474.1"/>
    <property type="molecule type" value="Genomic_DNA"/>
</dbReference>
<proteinExistence type="predicted"/>
<keyword evidence="4" id="KW-1185">Reference proteome</keyword>
<gene>
    <name evidence="3" type="ORF">C7377_0792</name>
</gene>
<dbReference type="CDD" id="cd06577">
    <property type="entry name" value="PASTA_pknB"/>
    <property type="match status" value="2"/>
</dbReference>
<keyword evidence="1" id="KW-0472">Membrane</keyword>
<feature type="domain" description="PASTA" evidence="2">
    <location>
        <begin position="110"/>
        <end position="180"/>
    </location>
</feature>
<dbReference type="SMART" id="SM00740">
    <property type="entry name" value="PASTA"/>
    <property type="match status" value="3"/>
</dbReference>
<dbReference type="AlphaFoldDB" id="A0A7L4UTH7"/>
<comment type="caution">
    <text evidence="3">The sequence shown here is derived from an EMBL/GenBank/DDBJ whole genome shotgun (WGS) entry which is preliminary data.</text>
</comment>
<evidence type="ECO:0000313" key="4">
    <source>
        <dbReference type="Proteomes" id="UP000251835"/>
    </source>
</evidence>
<dbReference type="InterPro" id="IPR005543">
    <property type="entry name" value="PASTA_dom"/>
</dbReference>
<dbReference type="Pfam" id="PF03793">
    <property type="entry name" value="PASTA"/>
    <property type="match status" value="2"/>
</dbReference>
<feature type="domain" description="PASTA" evidence="2">
    <location>
        <begin position="41"/>
        <end position="108"/>
    </location>
</feature>
<evidence type="ECO:0000313" key="3">
    <source>
        <dbReference type="EMBL" id="PVX52474.1"/>
    </source>
</evidence>
<dbReference type="PROSITE" id="PS51178">
    <property type="entry name" value="PASTA"/>
    <property type="match status" value="3"/>
</dbReference>
<evidence type="ECO:0000259" key="2">
    <source>
        <dbReference type="PROSITE" id="PS51178"/>
    </source>
</evidence>
<protein>
    <submittedName>
        <fullName evidence="3">Beta-lactam-binding protein with PASTA domain</fullName>
    </submittedName>
</protein>
<keyword evidence="1" id="KW-1133">Transmembrane helix</keyword>
<evidence type="ECO:0000256" key="1">
    <source>
        <dbReference type="SAM" id="Phobius"/>
    </source>
</evidence>
<dbReference type="Proteomes" id="UP000251835">
    <property type="component" value="Unassembled WGS sequence"/>
</dbReference>
<feature type="domain" description="PASTA" evidence="2">
    <location>
        <begin position="183"/>
        <end position="251"/>
    </location>
</feature>
<dbReference type="RefSeq" id="WP_116496002.1">
    <property type="nucleotide sequence ID" value="NZ_QENZ01000003.1"/>
</dbReference>
<reference evidence="3 4" key="1">
    <citation type="submission" date="2018-05" db="EMBL/GenBank/DDBJ databases">
        <title>Genomic Encyclopedia of Type Strains, Phase IV (KMG-IV): sequencing the most valuable type-strain genomes for metagenomic binning, comparative biology and taxonomic classification.</title>
        <authorList>
            <person name="Goeker M."/>
        </authorList>
    </citation>
    <scope>NUCLEOTIDE SEQUENCE [LARGE SCALE GENOMIC DNA]</scope>
    <source>
        <strain evidence="3 4">DSM 28579</strain>
    </source>
</reference>
<dbReference type="SUPFAM" id="SSF54184">
    <property type="entry name" value="Penicillin-binding protein 2x (pbp-2x), c-terminal domain"/>
    <property type="match status" value="1"/>
</dbReference>
<name>A0A7L4UTH7_BALHA</name>
<sequence length="258" mass="28724">MSSFASFIVSRAFWKNLFISIIVAFILMWVGLKLTNLYTHHGEKIPVPDLRGKQLAEVEELINDSNLRYEVQDSVFNRGSEPGSVIEQYPRSGQEVKRKRLVTLTIAAIAPQKVQIDQVRDLSLRQAIGQLSKKGIYIKKLDYVPSSYTNLVTGISLNGKELRKGDKIYKGEEVTLIVGTNEGVTFTVPNLKGLSENYAKRKAFEAGLNIGKVTFKDDSEEGRRIARVQHQSLNSGDLATPGSSINLILAKPETTNEN</sequence>
<accession>A0A7L4UTH7</accession>
<organism evidence="3 4">
    <name type="scientific">Balneicella halophila</name>
    <dbReference type="NCBI Taxonomy" id="1537566"/>
    <lineage>
        <taxon>Bacteria</taxon>
        <taxon>Pseudomonadati</taxon>
        <taxon>Bacteroidota</taxon>
        <taxon>Bacteroidia</taxon>
        <taxon>Bacteroidales</taxon>
        <taxon>Balneicellaceae</taxon>
        <taxon>Balneicella</taxon>
    </lineage>
</organism>
<keyword evidence="1" id="KW-0812">Transmembrane</keyword>
<dbReference type="Gene3D" id="3.30.10.20">
    <property type="match status" value="2"/>
</dbReference>
<feature type="transmembrane region" description="Helical" evidence="1">
    <location>
        <begin position="12"/>
        <end position="32"/>
    </location>
</feature>